<dbReference type="GeneID" id="108713564"/>
<dbReference type="InterPro" id="IPR008271">
    <property type="entry name" value="Ser/Thr_kinase_AS"/>
</dbReference>
<dbReference type="GO" id="GO:0035556">
    <property type="term" value="P:intracellular signal transduction"/>
    <property type="evidence" value="ECO:0000318"/>
    <property type="project" value="GO_Central"/>
</dbReference>
<dbReference type="Proteomes" id="UP000186698">
    <property type="component" value="Chromosome 4L"/>
</dbReference>
<dbReference type="InterPro" id="IPR011009">
    <property type="entry name" value="Kinase-like_dom_sf"/>
</dbReference>
<evidence type="ECO:0000259" key="7">
    <source>
        <dbReference type="PROSITE" id="PS51285"/>
    </source>
</evidence>
<evidence type="ECO:0000313" key="8">
    <source>
        <dbReference type="Proteomes" id="UP000186698"/>
    </source>
</evidence>
<dbReference type="FunFam" id="1.10.510.10:FF:000210">
    <property type="entry name" value="Non-specific serine/threonine protein kinase"/>
    <property type="match status" value="1"/>
</dbReference>
<dbReference type="SUPFAM" id="SSF56112">
    <property type="entry name" value="Protein kinase-like (PK-like)"/>
    <property type="match status" value="1"/>
</dbReference>
<keyword evidence="3" id="KW-0547">Nucleotide-binding</keyword>
<dbReference type="KEGG" id="xla:108713564"/>
<organism evidence="8 9">
    <name type="scientific">Xenopus laevis</name>
    <name type="common">African clawed frog</name>
    <dbReference type="NCBI Taxonomy" id="8355"/>
    <lineage>
        <taxon>Eukaryota</taxon>
        <taxon>Metazoa</taxon>
        <taxon>Chordata</taxon>
        <taxon>Craniata</taxon>
        <taxon>Vertebrata</taxon>
        <taxon>Euteleostomi</taxon>
        <taxon>Amphibia</taxon>
        <taxon>Batrachia</taxon>
        <taxon>Anura</taxon>
        <taxon>Pipoidea</taxon>
        <taxon>Pipidae</taxon>
        <taxon>Xenopodinae</taxon>
        <taxon>Xenopus</taxon>
        <taxon>Xenopus</taxon>
    </lineage>
</organism>
<dbReference type="OrthoDB" id="10252171at2759"/>
<dbReference type="InterPro" id="IPR000719">
    <property type="entry name" value="Prot_kinase_dom"/>
</dbReference>
<sequence>MELRDHGQLAVFAPTHKDNTGCLPTPRISLFVTQKGDVAMHSELTLLKKKPKNQSTKESIVEEPIEEPHEITICLETAQESADNTCEPERTENEQVNAPNNYEHLEAFNEEEKHMEQEQRADSSHCQEIAEESGTNTCQPEIPNICEEQVNAHYCQDAKVEVPDIMNNSEPLVSICVKANEYEPPVMSIQGIEEPSNSPVEPRCPITLEDFNLGQVLEEGGFGTVVLAKHKNTKELCAIKVLKKDNILERGNVNSVFREKEILQRISKAESPFLVSLHGTFQTDSHLYFAMEYLPGGDMCNFLTHVELQEPDVMFYTACIVLGLEALHKMGIVHRDIKLENLLLDQDGYLKIIDFGLSKDRFGYTDRTNTMCGTRTYMAPEMFMDVGYGMAADWWALGISIYTMLMYELPFNNEDQNELVNSIIYDEIELPEDLSENASNLIYELLEKDPEYRLGSGEVGAEVIKEHPFLRDMNWEQLLDRKIKPPFVLNNEGHQESFNNPECQVPALTTPAVKIPSELQEAFRDFDYTPD</sequence>
<feature type="domain" description="Protein kinase" evidence="6">
    <location>
        <begin position="211"/>
        <end position="470"/>
    </location>
</feature>
<feature type="domain" description="AGC-kinase C-terminal" evidence="7">
    <location>
        <begin position="471"/>
        <end position="531"/>
    </location>
</feature>
<dbReference type="Gene3D" id="1.10.510.10">
    <property type="entry name" value="Transferase(Phosphotransferase) domain 1"/>
    <property type="match status" value="1"/>
</dbReference>
<keyword evidence="5" id="KW-0067">ATP-binding</keyword>
<dbReference type="GO" id="GO:0004674">
    <property type="term" value="F:protein serine/threonine kinase activity"/>
    <property type="evidence" value="ECO:0000318"/>
    <property type="project" value="GO_Central"/>
</dbReference>
<evidence type="ECO:0000256" key="5">
    <source>
        <dbReference type="ARBA" id="ARBA00022840"/>
    </source>
</evidence>
<gene>
    <name evidence="9" type="primary">LOC108713564</name>
</gene>
<keyword evidence="8" id="KW-1185">Reference proteome</keyword>
<name>A0A8J0UYT9_XENLA</name>
<keyword evidence="2" id="KW-0808">Transferase</keyword>
<dbReference type="PROSITE" id="PS51285">
    <property type="entry name" value="AGC_KINASE_CTER"/>
    <property type="match status" value="1"/>
</dbReference>
<dbReference type="SMART" id="SM00220">
    <property type="entry name" value="S_TKc"/>
    <property type="match status" value="1"/>
</dbReference>
<dbReference type="PROSITE" id="PS00108">
    <property type="entry name" value="PROTEIN_KINASE_ST"/>
    <property type="match status" value="1"/>
</dbReference>
<accession>A0A8J0UYT9</accession>
<dbReference type="Gene3D" id="3.30.200.20">
    <property type="entry name" value="Phosphorylase Kinase, domain 1"/>
    <property type="match status" value="1"/>
</dbReference>
<dbReference type="PROSITE" id="PS50011">
    <property type="entry name" value="PROTEIN_KINASE_DOM"/>
    <property type="match status" value="1"/>
</dbReference>
<keyword evidence="4" id="KW-0418">Kinase</keyword>
<dbReference type="GO" id="GO:0005524">
    <property type="term" value="F:ATP binding"/>
    <property type="evidence" value="ECO:0007669"/>
    <property type="project" value="UniProtKB-KW"/>
</dbReference>
<evidence type="ECO:0000256" key="4">
    <source>
        <dbReference type="ARBA" id="ARBA00022777"/>
    </source>
</evidence>
<dbReference type="InterPro" id="IPR000961">
    <property type="entry name" value="AGC-kinase_C"/>
</dbReference>
<evidence type="ECO:0000256" key="2">
    <source>
        <dbReference type="ARBA" id="ARBA00022679"/>
    </source>
</evidence>
<dbReference type="Pfam" id="PF00069">
    <property type="entry name" value="Pkinase"/>
    <property type="match status" value="1"/>
</dbReference>
<evidence type="ECO:0000256" key="3">
    <source>
        <dbReference type="ARBA" id="ARBA00022741"/>
    </source>
</evidence>
<dbReference type="AlphaFoldDB" id="A0A8J0UYT9"/>
<dbReference type="RefSeq" id="XP_018112611.2">
    <property type="nucleotide sequence ID" value="XM_018257122.2"/>
</dbReference>
<proteinExistence type="predicted"/>
<evidence type="ECO:0000256" key="1">
    <source>
        <dbReference type="ARBA" id="ARBA00022527"/>
    </source>
</evidence>
<evidence type="ECO:0000313" key="9">
    <source>
        <dbReference type="RefSeq" id="XP_018112611.2"/>
    </source>
</evidence>
<reference evidence="9" key="1">
    <citation type="submission" date="2025-08" db="UniProtKB">
        <authorList>
            <consortium name="RefSeq"/>
        </authorList>
    </citation>
    <scope>IDENTIFICATION</scope>
    <source>
        <strain evidence="9">J_2021</strain>
        <tissue evidence="9">Erythrocytes</tissue>
    </source>
</reference>
<dbReference type="PANTHER" id="PTHR24351">
    <property type="entry name" value="RIBOSOMAL PROTEIN S6 KINASE"/>
    <property type="match status" value="1"/>
</dbReference>
<protein>
    <submittedName>
        <fullName evidence="9">Serine/threonine-protein kinase N2-like</fullName>
    </submittedName>
</protein>
<evidence type="ECO:0000259" key="6">
    <source>
        <dbReference type="PROSITE" id="PS50011"/>
    </source>
</evidence>
<dbReference type="FunFam" id="3.30.200.20:FF:000474">
    <property type="entry name" value="Serine/threonine-protein kinase N2-like"/>
    <property type="match status" value="1"/>
</dbReference>
<keyword evidence="1" id="KW-0723">Serine/threonine-protein kinase</keyword>